<comment type="caution">
    <text evidence="2">The sequence shown here is derived from an EMBL/GenBank/DDBJ whole genome shotgun (WGS) entry which is preliminary data.</text>
</comment>
<evidence type="ECO:0000313" key="2">
    <source>
        <dbReference type="EMBL" id="KAK1738838.1"/>
    </source>
</evidence>
<evidence type="ECO:0000256" key="1">
    <source>
        <dbReference type="SAM" id="MobiDB-lite"/>
    </source>
</evidence>
<keyword evidence="3" id="KW-1185">Reference proteome</keyword>
<protein>
    <submittedName>
        <fullName evidence="2">Uncharacterized protein</fullName>
    </submittedName>
</protein>
<reference evidence="2" key="1">
    <citation type="submission" date="2023-06" db="EMBL/GenBank/DDBJ databases">
        <title>Survivors Of The Sea: Transcriptome response of Skeletonema marinoi to long-term dormancy.</title>
        <authorList>
            <person name="Pinder M.I.M."/>
            <person name="Kourtchenko O."/>
            <person name="Robertson E.K."/>
            <person name="Larsson T."/>
            <person name="Maumus F."/>
            <person name="Osuna-Cruz C.M."/>
            <person name="Vancaester E."/>
            <person name="Stenow R."/>
            <person name="Vandepoele K."/>
            <person name="Ploug H."/>
            <person name="Bruchert V."/>
            <person name="Godhe A."/>
            <person name="Topel M."/>
        </authorList>
    </citation>
    <scope>NUCLEOTIDE SEQUENCE</scope>
    <source>
        <strain evidence="2">R05AC</strain>
    </source>
</reference>
<sequence>MKGKMIHHVRPALDTRHHSGGAGTATPQSLPPFIADLADCVIIPLTHQQKAVAHLTVDIAFSYHVAADDELLLQSLSSALTDFPVLCGRALNLRREDTAELVLCVPKAHHRDAGTKTYTPSWAYVPLTFDTNERVDIDTNGVAPNDWFDMAVNCIPSGACDVSSFANDEIDTSKLGDPMTRIRVSIADKGHQMIAISMNHSLVDAGSISLFMAAWSRQYQLCREMGGAEAKMHEDVGRSIITFDHPMFDMDGKRNDEQASVPDEWTRLLPNESSGENPFVENKANMTNEMTDVSCTIYYRSRDQIEVLKNKSLAETHRQRQLQLEEQREIRTPPYVSSNDALLGEVCEQLEATSVLLCMDWRPVLDRTTFFGYAVLFLYLDFPSASNVAVACRNILGWKGANGEGGCASTVRDANFVMWKMQNETKQGPTDLIWNSWTGLFNLHDQDYCNDNHRGDNFAEMECCPHDMLMSEQMCRARVDVARRGLSYAIVFPQPNRSVRVYFFGPSEVGRLLHH</sequence>
<dbReference type="AlphaFoldDB" id="A0AAD9DAQ5"/>
<organism evidence="2 3">
    <name type="scientific">Skeletonema marinoi</name>
    <dbReference type="NCBI Taxonomy" id="267567"/>
    <lineage>
        <taxon>Eukaryota</taxon>
        <taxon>Sar</taxon>
        <taxon>Stramenopiles</taxon>
        <taxon>Ochrophyta</taxon>
        <taxon>Bacillariophyta</taxon>
        <taxon>Coscinodiscophyceae</taxon>
        <taxon>Thalassiosirophycidae</taxon>
        <taxon>Thalassiosirales</taxon>
        <taxon>Skeletonemataceae</taxon>
        <taxon>Skeletonema</taxon>
        <taxon>Skeletonema marinoi-dohrnii complex</taxon>
    </lineage>
</organism>
<feature type="compositionally biased region" description="Basic residues" evidence="1">
    <location>
        <begin position="1"/>
        <end position="10"/>
    </location>
</feature>
<proteinExistence type="predicted"/>
<feature type="region of interest" description="Disordered" evidence="1">
    <location>
        <begin position="1"/>
        <end position="25"/>
    </location>
</feature>
<name>A0AAD9DAQ5_9STRA</name>
<accession>A0AAD9DAQ5</accession>
<gene>
    <name evidence="2" type="ORF">QTG54_010154</name>
</gene>
<dbReference type="Proteomes" id="UP001224775">
    <property type="component" value="Unassembled WGS sequence"/>
</dbReference>
<evidence type="ECO:0000313" key="3">
    <source>
        <dbReference type="Proteomes" id="UP001224775"/>
    </source>
</evidence>
<dbReference type="Gene3D" id="3.30.559.10">
    <property type="entry name" value="Chloramphenicol acetyltransferase-like domain"/>
    <property type="match status" value="1"/>
</dbReference>
<dbReference type="InterPro" id="IPR023213">
    <property type="entry name" value="CAT-like_dom_sf"/>
</dbReference>
<dbReference type="EMBL" id="JATAAI010000019">
    <property type="protein sequence ID" value="KAK1738838.1"/>
    <property type="molecule type" value="Genomic_DNA"/>
</dbReference>